<organism evidence="3 4">
    <name type="scientific">Cirrhinus mrigala</name>
    <name type="common">Mrigala</name>
    <dbReference type="NCBI Taxonomy" id="683832"/>
    <lineage>
        <taxon>Eukaryota</taxon>
        <taxon>Metazoa</taxon>
        <taxon>Chordata</taxon>
        <taxon>Craniata</taxon>
        <taxon>Vertebrata</taxon>
        <taxon>Euteleostomi</taxon>
        <taxon>Actinopterygii</taxon>
        <taxon>Neopterygii</taxon>
        <taxon>Teleostei</taxon>
        <taxon>Ostariophysi</taxon>
        <taxon>Cypriniformes</taxon>
        <taxon>Cyprinidae</taxon>
        <taxon>Labeoninae</taxon>
        <taxon>Labeonini</taxon>
        <taxon>Cirrhinus</taxon>
    </lineage>
</organism>
<evidence type="ECO:0000259" key="2">
    <source>
        <dbReference type="PROSITE" id="PS51377"/>
    </source>
</evidence>
<dbReference type="EMBL" id="JAMKFB020000023">
    <property type="protein sequence ID" value="KAL0158927.1"/>
    <property type="molecule type" value="Genomic_DNA"/>
</dbReference>
<protein>
    <recommendedName>
        <fullName evidence="2">KIND domain-containing protein</fullName>
    </recommendedName>
</protein>
<sequence length="72" mass="8547">MMELALYDMNTGQRCSYDQMSLAEMLEVQDHPVSEEQAWALCYQLCSILSHRCRVVVPRRQRLSTANEQYYR</sequence>
<name>A0ABD0NA21_CIRMR</name>
<evidence type="ECO:0000313" key="3">
    <source>
        <dbReference type="EMBL" id="KAL0158927.1"/>
    </source>
</evidence>
<comment type="caution">
    <text evidence="3">The sequence shown here is derived from an EMBL/GenBank/DDBJ whole genome shotgun (WGS) entry which is preliminary data.</text>
</comment>
<evidence type="ECO:0000313" key="4">
    <source>
        <dbReference type="Proteomes" id="UP001529510"/>
    </source>
</evidence>
<dbReference type="PROSITE" id="PS51377">
    <property type="entry name" value="KIND"/>
    <property type="match status" value="1"/>
</dbReference>
<evidence type="ECO:0000256" key="1">
    <source>
        <dbReference type="ARBA" id="ARBA00022737"/>
    </source>
</evidence>
<gene>
    <name evidence="3" type="ORF">M9458_047003</name>
</gene>
<feature type="domain" description="KIND" evidence="2">
    <location>
        <begin position="20"/>
        <end position="72"/>
    </location>
</feature>
<proteinExistence type="predicted"/>
<dbReference type="InterPro" id="IPR011019">
    <property type="entry name" value="KIND_dom"/>
</dbReference>
<reference evidence="3 4" key="1">
    <citation type="submission" date="2024-05" db="EMBL/GenBank/DDBJ databases">
        <title>Genome sequencing and assembly of Indian major carp, Cirrhinus mrigala (Hamilton, 1822).</title>
        <authorList>
            <person name="Mohindra V."/>
            <person name="Chowdhury L.M."/>
            <person name="Lal K."/>
            <person name="Jena J.K."/>
        </authorList>
    </citation>
    <scope>NUCLEOTIDE SEQUENCE [LARGE SCALE GENOMIC DNA]</scope>
    <source>
        <strain evidence="3">CM1030</strain>
        <tissue evidence="3">Blood</tissue>
    </source>
</reference>
<keyword evidence="1" id="KW-0677">Repeat</keyword>
<dbReference type="AlphaFoldDB" id="A0ABD0NA21"/>
<dbReference type="Gene3D" id="1.10.510.10">
    <property type="entry name" value="Transferase(Phosphotransferase) domain 1"/>
    <property type="match status" value="1"/>
</dbReference>
<keyword evidence="4" id="KW-1185">Reference proteome</keyword>
<feature type="non-terminal residue" evidence="3">
    <location>
        <position position="72"/>
    </location>
</feature>
<dbReference type="Proteomes" id="UP001529510">
    <property type="component" value="Unassembled WGS sequence"/>
</dbReference>
<dbReference type="Pfam" id="PF16474">
    <property type="entry name" value="KIND"/>
    <property type="match status" value="1"/>
</dbReference>
<accession>A0ABD0NA21</accession>